<evidence type="ECO:0000313" key="2">
    <source>
        <dbReference type="EMBL" id="EGI70947.1"/>
    </source>
</evidence>
<feature type="compositionally biased region" description="Basic and acidic residues" evidence="1">
    <location>
        <begin position="126"/>
        <end position="137"/>
    </location>
</feature>
<gene>
    <name evidence="2" type="ORF">G5I_00254</name>
</gene>
<feature type="compositionally biased region" description="Basic and acidic residues" evidence="1">
    <location>
        <begin position="146"/>
        <end position="156"/>
    </location>
</feature>
<sequence>MHRVTLCLLLEGSLEGQNGKGWHLYIIRENITFICHTSDMIITINCALPNYDPMSETFILKTRVKKWIEGGDKWGQGFEEGNRVDAKQERGTEKRKPGRPTKAESLGKSRKDSTSSIISLLSKRGRTSDSDSGKEDDSGTTQSVKRVKESPSRLIA</sequence>
<accession>F4W4D4</accession>
<dbReference type="Proteomes" id="UP000007755">
    <property type="component" value="Unassembled WGS sequence"/>
</dbReference>
<name>F4W4D4_ACREC</name>
<feature type="region of interest" description="Disordered" evidence="1">
    <location>
        <begin position="72"/>
        <end position="156"/>
    </location>
</feature>
<evidence type="ECO:0000313" key="3">
    <source>
        <dbReference type="Proteomes" id="UP000007755"/>
    </source>
</evidence>
<dbReference type="InParanoid" id="F4W4D4"/>
<proteinExistence type="predicted"/>
<evidence type="ECO:0000256" key="1">
    <source>
        <dbReference type="SAM" id="MobiDB-lite"/>
    </source>
</evidence>
<dbReference type="EMBL" id="GL887513">
    <property type="protein sequence ID" value="EGI70947.1"/>
    <property type="molecule type" value="Genomic_DNA"/>
</dbReference>
<keyword evidence="3" id="KW-1185">Reference proteome</keyword>
<reference evidence="2" key="1">
    <citation type="submission" date="2011-02" db="EMBL/GenBank/DDBJ databases">
        <title>The genome of the leaf-cutting ant Acromyrmex echinatior suggests key adaptations to social evolution and fungus farming.</title>
        <authorList>
            <person name="Nygaard S."/>
            <person name="Zhang G."/>
        </authorList>
    </citation>
    <scope>NUCLEOTIDE SEQUENCE</scope>
</reference>
<dbReference type="AlphaFoldDB" id="F4W4D4"/>
<organism evidence="3">
    <name type="scientific">Acromyrmex echinatior</name>
    <name type="common">Panamanian leafcutter ant</name>
    <name type="synonym">Acromyrmex octospinosus echinatior</name>
    <dbReference type="NCBI Taxonomy" id="103372"/>
    <lineage>
        <taxon>Eukaryota</taxon>
        <taxon>Metazoa</taxon>
        <taxon>Ecdysozoa</taxon>
        <taxon>Arthropoda</taxon>
        <taxon>Hexapoda</taxon>
        <taxon>Insecta</taxon>
        <taxon>Pterygota</taxon>
        <taxon>Neoptera</taxon>
        <taxon>Endopterygota</taxon>
        <taxon>Hymenoptera</taxon>
        <taxon>Apocrita</taxon>
        <taxon>Aculeata</taxon>
        <taxon>Formicoidea</taxon>
        <taxon>Formicidae</taxon>
        <taxon>Myrmicinae</taxon>
        <taxon>Acromyrmex</taxon>
    </lineage>
</organism>
<protein>
    <submittedName>
        <fullName evidence="2">Uncharacterized protein</fullName>
    </submittedName>
</protein>
<feature type="compositionally biased region" description="Basic and acidic residues" evidence="1">
    <location>
        <begin position="80"/>
        <end position="113"/>
    </location>
</feature>